<dbReference type="STRING" id="690417.IC63_13625"/>
<reference evidence="1 2" key="1">
    <citation type="submission" date="2014-09" db="EMBL/GenBank/DDBJ databases">
        <authorList>
            <person name="McGinnis J.M."/>
            <person name="Wolfgang W.J."/>
        </authorList>
    </citation>
    <scope>NUCLEOTIDE SEQUENCE [LARGE SCALE GENOMIC DNA]</scope>
    <source>
        <strain evidence="1 2">HAMBI 3106</strain>
    </source>
</reference>
<dbReference type="EMBL" id="JRKS01000055">
    <property type="protein sequence ID" value="KGJ03186.1"/>
    <property type="molecule type" value="Genomic_DNA"/>
</dbReference>
<dbReference type="RefSeq" id="WP_036721020.1">
    <property type="nucleotide sequence ID" value="NZ_JRKS01000055.1"/>
</dbReference>
<organism evidence="1 2">
    <name type="scientific">Paracoccus sphaerophysae</name>
    <dbReference type="NCBI Taxonomy" id="690417"/>
    <lineage>
        <taxon>Bacteria</taxon>
        <taxon>Pseudomonadati</taxon>
        <taxon>Pseudomonadota</taxon>
        <taxon>Alphaproteobacteria</taxon>
        <taxon>Rhodobacterales</taxon>
        <taxon>Paracoccaceae</taxon>
        <taxon>Paracoccus</taxon>
    </lineage>
</organism>
<dbReference type="Proteomes" id="UP000029917">
    <property type="component" value="Unassembled WGS sequence"/>
</dbReference>
<reference evidence="1 2" key="2">
    <citation type="submission" date="2014-10" db="EMBL/GenBank/DDBJ databases">
        <title>Paracoccus sanguinis sp. nov., isolated from clinical specimens of New York State patients.</title>
        <authorList>
            <person name="Mingle L.A."/>
            <person name="Cole J.A."/>
            <person name="Lapierre P."/>
            <person name="Musser K.A."/>
        </authorList>
    </citation>
    <scope>NUCLEOTIDE SEQUENCE [LARGE SCALE GENOMIC DNA]</scope>
    <source>
        <strain evidence="1 2">HAMBI 3106</strain>
    </source>
</reference>
<comment type="caution">
    <text evidence="1">The sequence shown here is derived from an EMBL/GenBank/DDBJ whole genome shotgun (WGS) entry which is preliminary data.</text>
</comment>
<dbReference type="AlphaFoldDB" id="A0A099EYX5"/>
<proteinExistence type="predicted"/>
<sequence length="67" mass="7458">MGGCHPRQSRLTGVTAFIVDPRLDVLGDRMDRRADQRIVRCNHHLTSKGLSVVATLHHTPLEAEMLA</sequence>
<keyword evidence="2" id="KW-1185">Reference proteome</keyword>
<protein>
    <submittedName>
        <fullName evidence="1">Uncharacterized protein</fullName>
    </submittedName>
</protein>
<evidence type="ECO:0000313" key="1">
    <source>
        <dbReference type="EMBL" id="KGJ03186.1"/>
    </source>
</evidence>
<evidence type="ECO:0000313" key="2">
    <source>
        <dbReference type="Proteomes" id="UP000029917"/>
    </source>
</evidence>
<gene>
    <name evidence="1" type="ORF">IC63_13625</name>
</gene>
<accession>A0A099EYX5</accession>
<name>A0A099EYX5_9RHOB</name>